<evidence type="ECO:0000313" key="10">
    <source>
        <dbReference type="EMBL" id="KFH42413.1"/>
    </source>
</evidence>
<evidence type="ECO:0000256" key="5">
    <source>
        <dbReference type="ARBA" id="ARBA00022917"/>
    </source>
</evidence>
<keyword evidence="11" id="KW-1185">Reference proteome</keyword>
<proteinExistence type="inferred from homology"/>
<dbReference type="EMBL" id="JPKY01000095">
    <property type="protein sequence ID" value="KFH42413.1"/>
    <property type="molecule type" value="Genomic_DNA"/>
</dbReference>
<dbReference type="InterPro" id="IPR042529">
    <property type="entry name" value="IF_2B-like_C"/>
</dbReference>
<dbReference type="PANTHER" id="PTHR45860:SF1">
    <property type="entry name" value="TRANSLATION INITIATION FACTOR EIF-2B SUBUNIT ALPHA"/>
    <property type="match status" value="1"/>
</dbReference>
<protein>
    <recommendedName>
        <fullName evidence="6">Translation initiation factor eIF2B subunit alpha</fullName>
    </recommendedName>
    <alternativeName>
        <fullName evidence="7">eIF2B GDP-GTP exchange factor subunit alpha</fullName>
    </alternativeName>
</protein>
<evidence type="ECO:0000256" key="1">
    <source>
        <dbReference type="ARBA" id="ARBA00004514"/>
    </source>
</evidence>
<gene>
    <name evidence="10" type="ORF">ACRE_068870</name>
</gene>
<dbReference type="InterPro" id="IPR042528">
    <property type="entry name" value="elF-2B_alpha_N"/>
</dbReference>
<dbReference type="GO" id="GO:0045948">
    <property type="term" value="P:positive regulation of translational initiation"/>
    <property type="evidence" value="ECO:0007669"/>
    <property type="project" value="EnsemblFungi"/>
</dbReference>
<dbReference type="Gene3D" id="3.40.50.10470">
    <property type="entry name" value="Translation initiation factor eif-2b, domain 2"/>
    <property type="match status" value="1"/>
</dbReference>
<evidence type="ECO:0000256" key="3">
    <source>
        <dbReference type="ARBA" id="ARBA00022490"/>
    </source>
</evidence>
<comment type="subcellular location">
    <subcellularLocation>
        <location evidence="1">Cytoplasm</location>
        <location evidence="1">Cytosol</location>
    </subcellularLocation>
</comment>
<evidence type="ECO:0000256" key="9">
    <source>
        <dbReference type="RuleBase" id="RU003814"/>
    </source>
</evidence>
<evidence type="ECO:0000256" key="6">
    <source>
        <dbReference type="ARBA" id="ARBA00044208"/>
    </source>
</evidence>
<dbReference type="PANTHER" id="PTHR45860">
    <property type="entry name" value="TRANSLATION INITIATION FACTOR EIF-2B SUBUNIT ALPHA"/>
    <property type="match status" value="1"/>
</dbReference>
<evidence type="ECO:0000313" key="11">
    <source>
        <dbReference type="Proteomes" id="UP000029964"/>
    </source>
</evidence>
<dbReference type="GO" id="GO:0002183">
    <property type="term" value="P:cytoplasmic translational initiation"/>
    <property type="evidence" value="ECO:0007669"/>
    <property type="project" value="EnsemblFungi"/>
</dbReference>
<dbReference type="SUPFAM" id="SSF100950">
    <property type="entry name" value="NagB/RpiA/CoA transferase-like"/>
    <property type="match status" value="1"/>
</dbReference>
<dbReference type="GO" id="GO:0005085">
    <property type="term" value="F:guanyl-nucleotide exchange factor activity"/>
    <property type="evidence" value="ECO:0007669"/>
    <property type="project" value="EnsemblFungi"/>
</dbReference>
<keyword evidence="4 10" id="KW-0396">Initiation factor</keyword>
<dbReference type="GO" id="GO:1900036">
    <property type="term" value="P:positive regulation of cellular response to heat"/>
    <property type="evidence" value="ECO:0007669"/>
    <property type="project" value="EnsemblFungi"/>
</dbReference>
<reference evidence="11" key="1">
    <citation type="journal article" date="2014" name="Genome Announc.">
        <title>Genome sequence and annotation of Acremonium chrysogenum, producer of the beta-lactam antibiotic cephalosporin C.</title>
        <authorList>
            <person name="Terfehr D."/>
            <person name="Dahlmann T.A."/>
            <person name="Specht T."/>
            <person name="Zadra I."/>
            <person name="Kuernsteiner H."/>
            <person name="Kueck U."/>
        </authorList>
    </citation>
    <scope>NUCLEOTIDE SEQUENCE [LARGE SCALE GENOMIC DNA]</scope>
    <source>
        <strain evidence="11">ATCC 11550 / CBS 779.69 / DSM 880 / IAM 14645 / JCM 23072 / IMI 49137</strain>
    </source>
</reference>
<keyword evidence="5" id="KW-0648">Protein biosynthesis</keyword>
<dbReference type="Gene3D" id="1.20.120.1070">
    <property type="entry name" value="Translation initiation factor eIF-2B, N-terminal domain"/>
    <property type="match status" value="1"/>
</dbReference>
<dbReference type="InterPro" id="IPR037171">
    <property type="entry name" value="NagB/RpiA_transferase-like"/>
</dbReference>
<dbReference type="InterPro" id="IPR000649">
    <property type="entry name" value="IF-2B-related"/>
</dbReference>
<name>A0A086SZ81_HAPC1</name>
<comment type="caution">
    <text evidence="10">The sequence shown here is derived from an EMBL/GenBank/DDBJ whole genome shotgun (WGS) entry which is preliminary data.</text>
</comment>
<accession>A0A086SZ81</accession>
<dbReference type="OrthoDB" id="10249309at2759"/>
<dbReference type="STRING" id="857340.A0A086SZ81"/>
<keyword evidence="3" id="KW-0963">Cytoplasm</keyword>
<evidence type="ECO:0000256" key="7">
    <source>
        <dbReference type="ARBA" id="ARBA00044236"/>
    </source>
</evidence>
<comment type="subunit">
    <text evidence="8">Component of the translation initiation factor 2B (eIF2B) complex which is a heterodecamer of two sets of five different subunits: alpha, beta, gamma, delta and epsilon. Subunits alpha, beta and delta comprise a regulatory subcomplex and subunits epsilon and gamma comprise a catalytic subcomplex. Within the complex, the hexameric regulatory complex resides at the center, with the two heterodimeric catalytic subcomplexes bound on opposite sides.</text>
</comment>
<sequence>MTTSSSAPSGAAPASDESQFDIVATYHQLLADNPDLTKPVVAIKALTALLDSVTSSTAHETIEILNNASDRLKTSVRNPIPLVTGTHYFLWFIRHMLREQDGNFDVVRQHLVKNGQLFAQRAINARLGVAERGWRFVFPGSTVLTHGASRAVLCLLERAQKERPGQFKVIYVRDEQNPKESDRVVRQLRSWGIPTSAIGLHSVLYAMTSLQPRVDRVFLGGEVITEDGGIISRMGTCQIAQAAQYCNIETYVCGETHKFSAYFPGGPYKVGFDQQINHFTTKDDDEPQEELVDWTPAKYVTQLITETGVHLPTYVVEVILETYGSLDG</sequence>
<dbReference type="GO" id="GO:1903833">
    <property type="term" value="P:positive regulation of cellular response to amino acid starvation"/>
    <property type="evidence" value="ECO:0007669"/>
    <property type="project" value="EnsemblFungi"/>
</dbReference>
<dbReference type="GO" id="GO:0005851">
    <property type="term" value="C:eukaryotic translation initiation factor 2B complex"/>
    <property type="evidence" value="ECO:0007669"/>
    <property type="project" value="EnsemblFungi"/>
</dbReference>
<evidence type="ECO:0000256" key="2">
    <source>
        <dbReference type="ARBA" id="ARBA00007251"/>
    </source>
</evidence>
<dbReference type="HOGENOM" id="CLU_016218_0_1_1"/>
<dbReference type="AlphaFoldDB" id="A0A086SZ81"/>
<dbReference type="InterPro" id="IPR051501">
    <property type="entry name" value="eIF2B_alpha/beta/delta"/>
</dbReference>
<evidence type="ECO:0000256" key="8">
    <source>
        <dbReference type="ARBA" id="ARBA00046432"/>
    </source>
</evidence>
<dbReference type="GO" id="GO:0003743">
    <property type="term" value="F:translation initiation factor activity"/>
    <property type="evidence" value="ECO:0007669"/>
    <property type="project" value="UniProtKB-KW"/>
</dbReference>
<dbReference type="GO" id="GO:1904262">
    <property type="term" value="P:negative regulation of TORC1 signaling"/>
    <property type="evidence" value="ECO:0007669"/>
    <property type="project" value="EnsemblFungi"/>
</dbReference>
<dbReference type="GO" id="GO:0005829">
    <property type="term" value="C:cytosol"/>
    <property type="evidence" value="ECO:0007669"/>
    <property type="project" value="UniProtKB-SubCell"/>
</dbReference>
<comment type="similarity">
    <text evidence="2 9">Belongs to the eIF-2B alpha/beta/delta subunits family.</text>
</comment>
<organism evidence="10 11">
    <name type="scientific">Hapsidospora chrysogenum (strain ATCC 11550 / CBS 779.69 / DSM 880 / IAM 14645 / JCM 23072 / IMI 49137)</name>
    <name type="common">Acremonium chrysogenum</name>
    <dbReference type="NCBI Taxonomy" id="857340"/>
    <lineage>
        <taxon>Eukaryota</taxon>
        <taxon>Fungi</taxon>
        <taxon>Dikarya</taxon>
        <taxon>Ascomycota</taxon>
        <taxon>Pezizomycotina</taxon>
        <taxon>Sordariomycetes</taxon>
        <taxon>Hypocreomycetidae</taxon>
        <taxon>Hypocreales</taxon>
        <taxon>Bionectriaceae</taxon>
        <taxon>Hapsidospora</taxon>
    </lineage>
</organism>
<evidence type="ECO:0000256" key="4">
    <source>
        <dbReference type="ARBA" id="ARBA00022540"/>
    </source>
</evidence>
<dbReference type="Pfam" id="PF01008">
    <property type="entry name" value="IF-2B"/>
    <property type="match status" value="1"/>
</dbReference>
<dbReference type="Proteomes" id="UP000029964">
    <property type="component" value="Unassembled WGS sequence"/>
</dbReference>